<dbReference type="EMBL" id="AWWI01000042">
    <property type="protein sequence ID" value="PIL21295.1"/>
    <property type="molecule type" value="Genomic_DNA"/>
</dbReference>
<dbReference type="InterPro" id="IPR032711">
    <property type="entry name" value="SoxY"/>
</dbReference>
<organism evidence="4 5">
    <name type="scientific">Puniceibacterium antarcticum</name>
    <dbReference type="NCBI Taxonomy" id="1206336"/>
    <lineage>
        <taxon>Bacteria</taxon>
        <taxon>Pseudomonadati</taxon>
        <taxon>Pseudomonadota</taxon>
        <taxon>Alphaproteobacteria</taxon>
        <taxon>Rhodobacterales</taxon>
        <taxon>Paracoccaceae</taxon>
        <taxon>Puniceibacterium</taxon>
    </lineage>
</organism>
<comment type="caution">
    <text evidence="4">The sequence shown here is derived from an EMBL/GenBank/DDBJ whole genome shotgun (WGS) entry which is preliminary data.</text>
</comment>
<evidence type="ECO:0000313" key="5">
    <source>
        <dbReference type="Proteomes" id="UP000231259"/>
    </source>
</evidence>
<protein>
    <recommendedName>
        <fullName evidence="6">Quinoprotein dehydrogenase-associated SoxYZ-like carrier</fullName>
    </recommendedName>
</protein>
<evidence type="ECO:0000259" key="2">
    <source>
        <dbReference type="Pfam" id="PF08770"/>
    </source>
</evidence>
<dbReference type="AlphaFoldDB" id="A0A2G8RIA1"/>
<dbReference type="InterPro" id="IPR014880">
    <property type="entry name" value="SoxZ_dom"/>
</dbReference>
<sequence>MKLTALTLPLLLASALPAFAYDPAWPDLSDALYESRTLNDGAPYISIDVPYRTDNDARTQVAAQIAAPDGLLLGSVTLILDENPMPVSAVFTLEQPQPRFFFDVTMRVNGPTPMHVVAETTDGQLFVAEAFVKTSGQGACSAPPGSDLKEALATLGNMTIGIDQMFGTGSGDALSALSLRQHRLDLDISHPSNSGMQMDQITLLFVPMRYVEDVAIDLDGRGYVDLTGSISLSENPRVSLGIPGQSQSVDVTMTDSSGTVTHASKRLTGY</sequence>
<evidence type="ECO:0000313" key="4">
    <source>
        <dbReference type="EMBL" id="PIL21295.1"/>
    </source>
</evidence>
<keyword evidence="5" id="KW-1185">Reference proteome</keyword>
<dbReference type="Pfam" id="PF13501">
    <property type="entry name" value="SoxY"/>
    <property type="match status" value="1"/>
</dbReference>
<dbReference type="Proteomes" id="UP000231259">
    <property type="component" value="Unassembled WGS sequence"/>
</dbReference>
<feature type="domain" description="Sulphur oxidation protein SoxZ" evidence="2">
    <location>
        <begin position="185"/>
        <end position="264"/>
    </location>
</feature>
<dbReference type="RefSeq" id="WP_099909850.1">
    <property type="nucleotide sequence ID" value="NZ_AWWI01000042.1"/>
</dbReference>
<dbReference type="Gene3D" id="2.60.40.2470">
    <property type="entry name" value="SoxY domain"/>
    <property type="match status" value="1"/>
</dbReference>
<evidence type="ECO:0000256" key="1">
    <source>
        <dbReference type="SAM" id="SignalP"/>
    </source>
</evidence>
<dbReference type="InterPro" id="IPR014756">
    <property type="entry name" value="Ig_E-set"/>
</dbReference>
<name>A0A2G8RIA1_9RHOB</name>
<dbReference type="NCBIfam" id="TIGR04557">
    <property type="entry name" value="fuse_rel_SoxYZ"/>
    <property type="match status" value="1"/>
</dbReference>
<dbReference type="SUPFAM" id="SSF81296">
    <property type="entry name" value="E set domains"/>
    <property type="match status" value="1"/>
</dbReference>
<feature type="domain" description="Ig-like SoxY" evidence="3">
    <location>
        <begin position="31"/>
        <end position="140"/>
    </location>
</feature>
<dbReference type="InterPro" id="IPR013783">
    <property type="entry name" value="Ig-like_fold"/>
</dbReference>
<reference evidence="4 5" key="1">
    <citation type="submission" date="2013-09" db="EMBL/GenBank/DDBJ databases">
        <title>Genome sequencing of Phaeobacter antarcticus sp. nov. SM1211.</title>
        <authorList>
            <person name="Zhang X.-Y."/>
            <person name="Liu C."/>
            <person name="Chen X.-L."/>
            <person name="Xie B.-B."/>
            <person name="Qin Q.-L."/>
            <person name="Rong J.-C."/>
            <person name="Zhang Y.-Z."/>
        </authorList>
    </citation>
    <scope>NUCLEOTIDE SEQUENCE [LARGE SCALE GENOMIC DNA]</scope>
    <source>
        <strain evidence="4 5">SM1211</strain>
    </source>
</reference>
<dbReference type="Gene3D" id="2.60.40.10">
    <property type="entry name" value="Immunoglobulins"/>
    <property type="match status" value="1"/>
</dbReference>
<dbReference type="InterPro" id="IPR030831">
    <property type="entry name" value="Fuse-rel_SoxYZ"/>
</dbReference>
<dbReference type="Pfam" id="PF08770">
    <property type="entry name" value="SoxZ"/>
    <property type="match status" value="1"/>
</dbReference>
<proteinExistence type="predicted"/>
<keyword evidence="1" id="KW-0732">Signal</keyword>
<feature type="chain" id="PRO_5013668097" description="Quinoprotein dehydrogenase-associated SoxYZ-like carrier" evidence="1">
    <location>
        <begin position="21"/>
        <end position="270"/>
    </location>
</feature>
<dbReference type="InterPro" id="IPR038162">
    <property type="entry name" value="SoxY_sf"/>
</dbReference>
<evidence type="ECO:0000259" key="3">
    <source>
        <dbReference type="Pfam" id="PF13501"/>
    </source>
</evidence>
<feature type="signal peptide" evidence="1">
    <location>
        <begin position="1"/>
        <end position="20"/>
    </location>
</feature>
<gene>
    <name evidence="4" type="ORF">P775_04725</name>
</gene>
<evidence type="ECO:0008006" key="6">
    <source>
        <dbReference type="Google" id="ProtNLM"/>
    </source>
</evidence>
<accession>A0A2G8RIA1</accession>
<dbReference type="OrthoDB" id="8538315at2"/>